<dbReference type="EMBL" id="LGIA01000176">
    <property type="protein sequence ID" value="KOH43891.1"/>
    <property type="molecule type" value="Genomic_DNA"/>
</dbReference>
<comment type="subcellular location">
    <subcellularLocation>
        <location evidence="1">Cell membrane</location>
        <topology evidence="1">Multi-pass membrane protein</topology>
    </subcellularLocation>
</comment>
<feature type="transmembrane region" description="Helical" evidence="6">
    <location>
        <begin position="127"/>
        <end position="146"/>
    </location>
</feature>
<keyword evidence="5 6" id="KW-0472">Membrane</keyword>
<feature type="transmembrane region" description="Helical" evidence="6">
    <location>
        <begin position="153"/>
        <end position="174"/>
    </location>
</feature>
<dbReference type="PANTHER" id="PTHR30250:SF11">
    <property type="entry name" value="O-ANTIGEN TRANSPORTER-RELATED"/>
    <property type="match status" value="1"/>
</dbReference>
<evidence type="ECO:0000256" key="1">
    <source>
        <dbReference type="ARBA" id="ARBA00004651"/>
    </source>
</evidence>
<dbReference type="STRING" id="1409788.NC99_33870"/>
<dbReference type="RefSeq" id="WP_053185625.1">
    <property type="nucleotide sequence ID" value="NZ_LGIA01000176.1"/>
</dbReference>
<evidence type="ECO:0000256" key="2">
    <source>
        <dbReference type="ARBA" id="ARBA00022475"/>
    </source>
</evidence>
<name>A0A0L8V622_9BACT</name>
<evidence type="ECO:0000256" key="6">
    <source>
        <dbReference type="SAM" id="Phobius"/>
    </source>
</evidence>
<feature type="transmembrane region" description="Helical" evidence="6">
    <location>
        <begin position="180"/>
        <end position="201"/>
    </location>
</feature>
<gene>
    <name evidence="7" type="ORF">NC99_33870</name>
</gene>
<evidence type="ECO:0000256" key="4">
    <source>
        <dbReference type="ARBA" id="ARBA00022989"/>
    </source>
</evidence>
<dbReference type="InterPro" id="IPR050833">
    <property type="entry name" value="Poly_Biosynth_Transport"/>
</dbReference>
<evidence type="ECO:0000256" key="3">
    <source>
        <dbReference type="ARBA" id="ARBA00022692"/>
    </source>
</evidence>
<keyword evidence="2" id="KW-1003">Cell membrane</keyword>
<feature type="transmembrane region" description="Helical" evidence="6">
    <location>
        <begin position="46"/>
        <end position="65"/>
    </location>
</feature>
<feature type="transmembrane region" description="Helical" evidence="6">
    <location>
        <begin position="86"/>
        <end position="107"/>
    </location>
</feature>
<reference evidence="8" key="1">
    <citation type="submission" date="2015-07" db="EMBL/GenBank/DDBJ databases">
        <title>Genome sequencing of Sunxiuqinia dokdonensis strain SK.</title>
        <authorList>
            <person name="Ahn S."/>
            <person name="Kim B.-C."/>
        </authorList>
    </citation>
    <scope>NUCLEOTIDE SEQUENCE [LARGE SCALE GENOMIC DNA]</scope>
    <source>
        <strain evidence="8">SK</strain>
    </source>
</reference>
<evidence type="ECO:0008006" key="9">
    <source>
        <dbReference type="Google" id="ProtNLM"/>
    </source>
</evidence>
<organism evidence="7 8">
    <name type="scientific">Sunxiuqinia dokdonensis</name>
    <dbReference type="NCBI Taxonomy" id="1409788"/>
    <lineage>
        <taxon>Bacteria</taxon>
        <taxon>Pseudomonadati</taxon>
        <taxon>Bacteroidota</taxon>
        <taxon>Bacteroidia</taxon>
        <taxon>Marinilabiliales</taxon>
        <taxon>Prolixibacteraceae</taxon>
        <taxon>Sunxiuqinia</taxon>
    </lineage>
</organism>
<keyword evidence="8" id="KW-1185">Reference proteome</keyword>
<keyword evidence="4 6" id="KW-1133">Transmembrane helix</keyword>
<feature type="transmembrane region" description="Helical" evidence="6">
    <location>
        <begin position="371"/>
        <end position="387"/>
    </location>
</feature>
<dbReference type="Proteomes" id="UP000036958">
    <property type="component" value="Unassembled WGS sequence"/>
</dbReference>
<accession>A0A0L8V622</accession>
<feature type="transmembrane region" description="Helical" evidence="6">
    <location>
        <begin position="341"/>
        <end position="359"/>
    </location>
</feature>
<dbReference type="OrthoDB" id="9770347at2"/>
<feature type="transmembrane region" description="Helical" evidence="6">
    <location>
        <begin position="303"/>
        <end position="321"/>
    </location>
</feature>
<feature type="transmembrane region" description="Helical" evidence="6">
    <location>
        <begin position="454"/>
        <end position="473"/>
    </location>
</feature>
<dbReference type="GO" id="GO:0005886">
    <property type="term" value="C:plasma membrane"/>
    <property type="evidence" value="ECO:0007669"/>
    <property type="project" value="UniProtKB-SubCell"/>
</dbReference>
<evidence type="ECO:0000313" key="8">
    <source>
        <dbReference type="Proteomes" id="UP000036958"/>
    </source>
</evidence>
<protein>
    <recommendedName>
        <fullName evidence="9">Polysaccharide biosynthesis protein C-terminal domain-containing protein</fullName>
    </recommendedName>
</protein>
<evidence type="ECO:0000256" key="5">
    <source>
        <dbReference type="ARBA" id="ARBA00023136"/>
    </source>
</evidence>
<dbReference type="AlphaFoldDB" id="A0A0L8V622"/>
<keyword evidence="3 6" id="KW-0812">Transmembrane</keyword>
<feature type="transmembrane region" description="Helical" evidence="6">
    <location>
        <begin position="259"/>
        <end position="282"/>
    </location>
</feature>
<feature type="transmembrane region" description="Helical" evidence="6">
    <location>
        <begin position="20"/>
        <end position="40"/>
    </location>
</feature>
<sequence>MESTESDQIFRGKFQSVFMVAGKLAALVASFGIPLILTRLLSQSDYGIFAQFYVVVFFCTGIFNVSMQSNLYYFYPTASGHSRRTLIFQTLLFLLVVSAIAGALVAIPGISRYLIGDGELVQYRKYILAAIVLLMPVYMVEPLYVVKKDVLTSLIYPPSEVLLRFLLITALVLIKPGVQSAFNGILIAAGICLVFTFAYTLKEIGLRNLVGGLLNRGLARDQLRYSIPFGTATSLNILFQRFDKIICISFLSPGEFAVYAIAFYGIPGVLQVFDSLAQIYLVRMTVKHQQNKTSELASIYRSLVTKTCAFSLPVMLVVALYARKIIALLFTDKYQDAVPLFRVYLLSIFIFMLCSGLILRATGNTNYTLKSYLYSGVIILPATYFLIRFFGVWGAMTGALISLSLPKLLNLRWEMQVLKKQISEFFPWKQFGQISLIAVVSILPFAAAEMFFNYGLFFTMLLGTVYLVLVSMLEIKYKLFPADLGPIKASVLSYFRFLNPVWKRVGY</sequence>
<dbReference type="PANTHER" id="PTHR30250">
    <property type="entry name" value="PST FAMILY PREDICTED COLANIC ACID TRANSPORTER"/>
    <property type="match status" value="1"/>
</dbReference>
<evidence type="ECO:0000313" key="7">
    <source>
        <dbReference type="EMBL" id="KOH43891.1"/>
    </source>
</evidence>
<comment type="caution">
    <text evidence="7">The sequence shown here is derived from an EMBL/GenBank/DDBJ whole genome shotgun (WGS) entry which is preliminary data.</text>
</comment>
<dbReference type="Pfam" id="PF13440">
    <property type="entry name" value="Polysacc_synt_3"/>
    <property type="match status" value="1"/>
</dbReference>
<proteinExistence type="predicted"/>